<dbReference type="SUPFAM" id="SSF52540">
    <property type="entry name" value="P-loop containing nucleoside triphosphate hydrolases"/>
    <property type="match status" value="2"/>
</dbReference>
<keyword evidence="10 14" id="KW-1133">Transmembrane helix</keyword>
<proteinExistence type="inferred from homology"/>
<dbReference type="InterPro" id="IPR011527">
    <property type="entry name" value="ABC1_TM_dom"/>
</dbReference>
<dbReference type="InterPro" id="IPR017871">
    <property type="entry name" value="ABC_transporter-like_CS"/>
</dbReference>
<keyword evidence="13" id="KW-0503">Monooxygenase</keyword>
<dbReference type="FunFam" id="3.40.50.300:FF:000967">
    <property type="entry name" value="ABC multidrug transporter mdr4"/>
    <property type="match status" value="1"/>
</dbReference>
<dbReference type="GO" id="GO:0005524">
    <property type="term" value="F:ATP binding"/>
    <property type="evidence" value="ECO:0007669"/>
    <property type="project" value="UniProtKB-KW"/>
</dbReference>
<dbReference type="GO" id="GO:0016887">
    <property type="term" value="F:ATP hydrolysis activity"/>
    <property type="evidence" value="ECO:0007669"/>
    <property type="project" value="InterPro"/>
</dbReference>
<evidence type="ECO:0000256" key="8">
    <source>
        <dbReference type="ARBA" id="ARBA00022792"/>
    </source>
</evidence>
<dbReference type="AlphaFoldDB" id="A0AAF5CZL8"/>
<dbReference type="Pfam" id="PF01494">
    <property type="entry name" value="FAD_binding_3"/>
    <property type="match status" value="2"/>
</dbReference>
<feature type="transmembrane region" description="Helical" evidence="14">
    <location>
        <begin position="712"/>
        <end position="733"/>
    </location>
</feature>
<dbReference type="PANTHER" id="PTHR43394:SF27">
    <property type="entry name" value="ATP-DEPENDENT TRANSLOCASE ABCB1-LIKE"/>
    <property type="match status" value="1"/>
</dbReference>
<organism evidence="17 18">
    <name type="scientific">Strongyloides stercoralis</name>
    <name type="common">Threadworm</name>
    <dbReference type="NCBI Taxonomy" id="6248"/>
    <lineage>
        <taxon>Eukaryota</taxon>
        <taxon>Metazoa</taxon>
        <taxon>Ecdysozoa</taxon>
        <taxon>Nematoda</taxon>
        <taxon>Chromadorea</taxon>
        <taxon>Rhabditida</taxon>
        <taxon>Tylenchina</taxon>
        <taxon>Panagrolaimomorpha</taxon>
        <taxon>Strongyloidoidea</taxon>
        <taxon>Strongyloididae</taxon>
        <taxon>Strongyloides</taxon>
    </lineage>
</organism>
<comment type="catalytic activity">
    <reaction evidence="13">
        <text>a 4-hydroxy-3-(all-trans-polyprenyl)benzoate + 2 reduced [2Fe-2S]-[ferredoxin] + O2 + 2 H(+) = a 3,4-dihydroxy-5-(all-trans-polyprenyl)benzoate + 2 oxidized [2Fe-2S]-[ferredoxin] + H2O</text>
        <dbReference type="Rhea" id="RHEA:81195"/>
        <dbReference type="Rhea" id="RHEA-COMP:9514"/>
        <dbReference type="Rhea" id="RHEA-COMP:10000"/>
        <dbReference type="Rhea" id="RHEA-COMP:10001"/>
        <dbReference type="Rhea" id="RHEA-COMP:10930"/>
        <dbReference type="ChEBI" id="CHEBI:15377"/>
        <dbReference type="ChEBI" id="CHEBI:15378"/>
        <dbReference type="ChEBI" id="CHEBI:15379"/>
        <dbReference type="ChEBI" id="CHEBI:33737"/>
        <dbReference type="ChEBI" id="CHEBI:33738"/>
        <dbReference type="ChEBI" id="CHEBI:64694"/>
        <dbReference type="ChEBI" id="CHEBI:78396"/>
        <dbReference type="EC" id="1.14.15.45"/>
    </reaction>
</comment>
<dbReference type="FunFam" id="3.40.50.300:FF:000218">
    <property type="entry name" value="Multidrug ABC transporter ATP-binding protein"/>
    <property type="match status" value="1"/>
</dbReference>
<evidence type="ECO:0000256" key="11">
    <source>
        <dbReference type="ARBA" id="ARBA00023128"/>
    </source>
</evidence>
<dbReference type="InterPro" id="IPR010971">
    <property type="entry name" value="UbiH/COQ6"/>
</dbReference>
<feature type="transmembrane region" description="Helical" evidence="14">
    <location>
        <begin position="636"/>
        <end position="655"/>
    </location>
</feature>
<dbReference type="PROSITE" id="PS50893">
    <property type="entry name" value="ABC_TRANSPORTER_2"/>
    <property type="match status" value="2"/>
</dbReference>
<dbReference type="GO" id="GO:0031314">
    <property type="term" value="C:extrinsic component of mitochondrial inner membrane"/>
    <property type="evidence" value="ECO:0007669"/>
    <property type="project" value="UniProtKB-UniRule"/>
</dbReference>
<dbReference type="GO" id="GO:0016712">
    <property type="term" value="F:oxidoreductase activity, acting on paired donors, with incorporation or reduction of molecular oxygen, reduced flavin or flavoprotein as one donor, and incorporation of one atom of oxygen"/>
    <property type="evidence" value="ECO:0007669"/>
    <property type="project" value="UniProtKB-UniRule"/>
</dbReference>
<evidence type="ECO:0000256" key="5">
    <source>
        <dbReference type="ARBA" id="ARBA00022688"/>
    </source>
</evidence>
<dbReference type="EC" id="1.14.15.45" evidence="13"/>
<accession>A0AAF5CZL8</accession>
<feature type="transmembrane region" description="Helical" evidence="14">
    <location>
        <begin position="1213"/>
        <end position="1236"/>
    </location>
</feature>
<evidence type="ECO:0000256" key="3">
    <source>
        <dbReference type="ARBA" id="ARBA00007577"/>
    </source>
</evidence>
<dbReference type="InterPro" id="IPR036640">
    <property type="entry name" value="ABC1_TM_sf"/>
</dbReference>
<keyword evidence="6 14" id="KW-0812">Transmembrane</keyword>
<feature type="domain" description="ABC transmembrane type-1" evidence="16">
    <location>
        <begin position="481"/>
        <end position="777"/>
    </location>
</feature>
<dbReference type="NCBIfam" id="TIGR01988">
    <property type="entry name" value="Ubi-OHases"/>
    <property type="match status" value="1"/>
</dbReference>
<dbReference type="SUPFAM" id="SSF51905">
    <property type="entry name" value="FAD/NAD(P)-binding domain"/>
    <property type="match status" value="1"/>
</dbReference>
<evidence type="ECO:0000259" key="16">
    <source>
        <dbReference type="PROSITE" id="PS50929"/>
    </source>
</evidence>
<evidence type="ECO:0000256" key="9">
    <source>
        <dbReference type="ARBA" id="ARBA00022840"/>
    </source>
</evidence>
<keyword evidence="13" id="KW-0560">Oxidoreductase</keyword>
<feature type="transmembrane region" description="Helical" evidence="14">
    <location>
        <begin position="1168"/>
        <end position="1193"/>
    </location>
</feature>
<evidence type="ECO:0000256" key="7">
    <source>
        <dbReference type="ARBA" id="ARBA00022741"/>
    </source>
</evidence>
<protein>
    <recommendedName>
        <fullName evidence="13">Ubiquinone biosynthesis monooxygenase COQ6, mitochondrial</fullName>
        <ecNumber evidence="13">1.14.15.45</ecNumber>
    </recommendedName>
    <alternativeName>
        <fullName evidence="13">2-methoxy-6-polyprenolphenol 4-hydroxylase</fullName>
        <ecNumber evidence="13">1.14.15.46</ecNumber>
    </alternativeName>
</protein>
<keyword evidence="4" id="KW-0813">Transport</keyword>
<comment type="similarity">
    <text evidence="2 13">Belongs to the UbiH/COQ6 family.</text>
</comment>
<sequence length="1731" mass="194030">HMKWYKTNGLTNYSRNEGFRMTFNPMIQTRRLLSTSSLYDVVIVGGGMVGNAMGAALASSPSMRESKILLLEGGKTQKLSTPTEVYSNRVSAVNPSSVSLFKKLNVWDDIKKYRVCPVEEMRVLDDCSQSNISFEPNPSSKVIAHIIENNVIIGSLYNKISTFNNIEVKEQITVSDIHLPLTIGELAKIKLNDGSEISTNLVIGADGFNSLVRKSMGTDYTTWNYDQMGLVGTLKLDTYGLKNNTAWQRFTTLGPLALLPLNDNLSSLVWTTSPENAKRLQNLPEEQFIEELNYHLQTEVKQNPCVNQTLFVFEKFMNCLPIGSAAEKATLSTGVRIPNVLSLQTDTRAAFPLGFGHSHSYIAPRSVIIGDAAHRMHPLAGQGVNLGWSDVRILLNVIEKLMKEGGDLGSMTYLKEYESEAQKHNLPVMVGVDWLNRLYRTDFTPVVMARSLGLFGLLLGLCIKIFSILRYAETCDYILFILSVLLAMISGIIQPFENIILGNYFEAYLYGYKHFSEIQNSSRIVIVEEMAYKDTYNHALLSFIILITLFLSAICSTVLIERQLKTMKKLYFKSVLRQDMMWFEKNPPGEIATSLSTTFNKIRDGLNLKLTTFVSSSSYVMSSIVISFQYNNIIGVSMFLSTVITILPLIFGMYFHNRFEKKELLYNSSIGALVEEVLSGIKTVITFNGQLFEIKRYLNGVNKLLEASKRKLIYLTGSCCIFYLFIYSQNAIYLYLFYNLFKNELIRFGSLICILFCSNGSAFRIQELTYQLLKFKEALYLTINVLNVIDTIPEIDSLNMEGEEIDNPTGSITFDNVSFSYNSRPTESAIDSLSFKIEAGESCAIVGKSGSGKSTIINLLMRFYKVKSGEILIDGKSHEDLNINWLRGITSVVSQDPVLFTGTVKENILLGNPTASDEEIYLACKMAHAHDFINELPEKYNTQIGEGKLKMSGGQKQRIAIARALVRKPKILILDEATSALDASSEKYVQRALNEACKGRTTLAVSHKIHSIKNYDKIIVLAHGKIVEYGNHNELMDKKGEYYKLFMCELQGLSCNKKNMYKSCDKNSISESNDDSLEVCRKKKSLIDNIVSKCMLPLDPNKVFQKLTGIITKNDKKICSKGFSSTDPVIENCLNTLIKNQSKPEKVIAKKTSLLEIIKFSKNEKKRFFIGMIFVLLKSLYYPCSVLIMGYIFKIFTLSFDNEIAKKKLTIAIILVVASSLGNSIIYAMCSYLIGLTGIRIGKNVRISAYTNIMRQDMTFFDNKSNGIGSLTKTLSSDALFFSQGIDLSCIDALVGILTIIISIFFTLNSNIILGFTTISLIITVGLISYTLVTITHSILHKSDIYEKKSINIGLECINNVKTIQCLSIIEGMSEKYFDSLNKIFKYKIKSGILYASSFSLGYSSVIQANALAFGAGSKLITRRLATPYDIIMGCQYINYISFSFCLINPYIVDYISFRIAATKLFKIIETKPKFDNLSNKGKTTPILGKIKMKSGYFSYPHISNSLILKDMTFQIDYGDNLTLVGLSGSGKSTTIQVIDRLYDLLDGILEIDDVNVKDYNIRHYRNAVSVVSQEPTLFDLTIKENICYGMENVSDEELYNAASIANIHKFIESLPKKYDTPVGIKGRNFSGGERQRISIARALVRKPNILLLDEATSALDNVNSTDVEMALTKAKLGRTCISISHKLNSAVNSTFIGYVENGKIVEFGNHESLMEKKGLYYTLVQQQQLD</sequence>
<dbReference type="GO" id="GO:0120538">
    <property type="term" value="F:2-methoxy-6-polyprenolphenol 4-hydroxylase activity"/>
    <property type="evidence" value="ECO:0007669"/>
    <property type="project" value="UniProtKB-EC"/>
</dbReference>
<keyword evidence="5 13" id="KW-0831">Ubiquinone biosynthesis</keyword>
<dbReference type="SUPFAM" id="SSF90123">
    <property type="entry name" value="ABC transporter transmembrane region"/>
    <property type="match status" value="2"/>
</dbReference>
<dbReference type="EC" id="1.14.15.46" evidence="13"/>
<dbReference type="GO" id="GO:0090374">
    <property type="term" value="P:oligopeptide export from mitochondrion"/>
    <property type="evidence" value="ECO:0007669"/>
    <property type="project" value="TreeGrafter"/>
</dbReference>
<feature type="domain" description="ABC transporter" evidence="15">
    <location>
        <begin position="1491"/>
        <end position="1727"/>
    </location>
</feature>
<evidence type="ECO:0000256" key="1">
    <source>
        <dbReference type="ARBA" id="ARBA00004141"/>
    </source>
</evidence>
<dbReference type="WBParaSite" id="TCONS_00004263.p1">
    <property type="protein sequence ID" value="TCONS_00004263.p1"/>
    <property type="gene ID" value="XLOC_001489"/>
</dbReference>
<feature type="transmembrane region" description="Helical" evidence="14">
    <location>
        <begin position="539"/>
        <end position="560"/>
    </location>
</feature>
<dbReference type="PANTHER" id="PTHR43394">
    <property type="entry name" value="ATP-DEPENDENT PERMEASE MDL1, MITOCHONDRIAL"/>
    <property type="match status" value="1"/>
</dbReference>
<evidence type="ECO:0000256" key="14">
    <source>
        <dbReference type="SAM" id="Phobius"/>
    </source>
</evidence>
<keyword evidence="7" id="KW-0547">Nucleotide-binding</keyword>
<feature type="domain" description="ABC transporter" evidence="15">
    <location>
        <begin position="812"/>
        <end position="1048"/>
    </location>
</feature>
<comment type="subcellular location">
    <subcellularLocation>
        <location evidence="1">Membrane</location>
        <topology evidence="1">Multi-pass membrane protein</topology>
    </subcellularLocation>
    <subcellularLocation>
        <location evidence="13">Mitochondrion inner membrane</location>
        <topology evidence="13">Peripheral membrane protein</topology>
        <orientation evidence="13">Matrix side</orientation>
    </subcellularLocation>
</comment>
<feature type="transmembrane region" description="Helical" evidence="14">
    <location>
        <begin position="610"/>
        <end position="630"/>
    </location>
</feature>
<dbReference type="PROSITE" id="PS00211">
    <property type="entry name" value="ABC_TRANSPORTER_1"/>
    <property type="match status" value="2"/>
</dbReference>
<dbReference type="InterPro" id="IPR036188">
    <property type="entry name" value="FAD/NAD-bd_sf"/>
</dbReference>
<dbReference type="GO" id="GO:0106364">
    <property type="term" value="F:4-hydroxy-3-all-trans-polyprenylbenzoate oxygenase activity"/>
    <property type="evidence" value="ECO:0007669"/>
    <property type="project" value="UniProtKB-EC"/>
</dbReference>
<feature type="transmembrane region" description="Helical" evidence="14">
    <location>
        <begin position="1437"/>
        <end position="1458"/>
    </location>
</feature>
<comment type="similarity">
    <text evidence="3">Belongs to the ABC transporter superfamily. ABCB family. Multidrug resistance exporter (TC 3.A.1.201) subfamily.</text>
</comment>
<dbReference type="Proteomes" id="UP000035681">
    <property type="component" value="Unplaced"/>
</dbReference>
<feature type="transmembrane region" description="Helical" evidence="14">
    <location>
        <begin position="1312"/>
        <end position="1333"/>
    </location>
</feature>
<dbReference type="PROSITE" id="PS01304">
    <property type="entry name" value="UBIH"/>
    <property type="match status" value="1"/>
</dbReference>
<dbReference type="GO" id="GO:0071949">
    <property type="term" value="F:FAD binding"/>
    <property type="evidence" value="ECO:0007669"/>
    <property type="project" value="InterPro"/>
</dbReference>
<dbReference type="PRINTS" id="PR00420">
    <property type="entry name" value="RNGMNOXGNASE"/>
</dbReference>
<comment type="catalytic activity">
    <reaction evidence="13">
        <text>a 2-methoxy-6-(all-trans-polyprenyl)phenol + 2 reduced [2Fe-2S]-[ferredoxin] + O2 + 2 H(+) = a 2-methoxy-6-(all-trans-polyprenyl)benzene-1,4-diol + 2 oxidized [2Fe-2S]-[ferredoxin] + H2O</text>
        <dbReference type="Rhea" id="RHEA:81183"/>
        <dbReference type="Rhea" id="RHEA-COMP:9551"/>
        <dbReference type="Rhea" id="RHEA-COMP:10000"/>
        <dbReference type="Rhea" id="RHEA-COMP:10001"/>
        <dbReference type="Rhea" id="RHEA-COMP:10858"/>
        <dbReference type="ChEBI" id="CHEBI:15377"/>
        <dbReference type="ChEBI" id="CHEBI:15378"/>
        <dbReference type="ChEBI" id="CHEBI:15379"/>
        <dbReference type="ChEBI" id="CHEBI:33737"/>
        <dbReference type="ChEBI" id="CHEBI:33738"/>
        <dbReference type="ChEBI" id="CHEBI:62731"/>
        <dbReference type="ChEBI" id="CHEBI:84166"/>
        <dbReference type="EC" id="1.14.15.46"/>
    </reaction>
</comment>
<reference evidence="18" key="1">
    <citation type="submission" date="2024-02" db="UniProtKB">
        <authorList>
            <consortium name="WormBaseParasite"/>
        </authorList>
    </citation>
    <scope>IDENTIFICATION</scope>
</reference>
<dbReference type="Gene3D" id="3.50.50.60">
    <property type="entry name" value="FAD/NAD(P)-binding domain"/>
    <property type="match status" value="2"/>
</dbReference>
<dbReference type="InterPro" id="IPR027417">
    <property type="entry name" value="P-loop_NTPase"/>
</dbReference>
<dbReference type="Gene3D" id="1.20.1560.10">
    <property type="entry name" value="ABC transporter type 1, transmembrane domain"/>
    <property type="match status" value="1"/>
</dbReference>
<evidence type="ECO:0000256" key="12">
    <source>
        <dbReference type="ARBA" id="ARBA00023136"/>
    </source>
</evidence>
<feature type="transmembrane region" description="Helical" evidence="14">
    <location>
        <begin position="1286"/>
        <end position="1306"/>
    </location>
</feature>
<feature type="transmembrane region" description="Helical" evidence="14">
    <location>
        <begin position="478"/>
        <end position="496"/>
    </location>
</feature>
<evidence type="ECO:0000256" key="6">
    <source>
        <dbReference type="ARBA" id="ARBA00022692"/>
    </source>
</evidence>
<evidence type="ECO:0000256" key="2">
    <source>
        <dbReference type="ARBA" id="ARBA00005349"/>
    </source>
</evidence>
<keyword evidence="12 13" id="KW-0472">Membrane</keyword>
<feature type="transmembrane region" description="Helical" evidence="14">
    <location>
        <begin position="447"/>
        <end position="466"/>
    </location>
</feature>
<dbReference type="InterPro" id="IPR003439">
    <property type="entry name" value="ABC_transporter-like_ATP-bd"/>
</dbReference>
<dbReference type="SMART" id="SM00382">
    <property type="entry name" value="AAA"/>
    <property type="match status" value="2"/>
</dbReference>
<comment type="function">
    <text evidence="13">FAD-dependent monooxygenase required for two non-consecutive steps during ubiquinone biosynthesis. Required for the C5-ring hydroxylation during ubiquinone biosynthesis by catalyzing the hydroxylation of 4-hydroxy-3-(all-trans-polyprenyl)benzoic acid to 3,4-dihydroxy-5-(all-trans-polyprenyl)benzoic acid. Also acts downstream of coq4, for the C1-hydroxylation during ubiquinone biosynthesis by catalyzing the hydroxylation of 2-methoxy-6-(all-trans-polyprenyl)phenol to 2-methoxy-6-(all-trans-polyprenyl)benzene-1,4-diol. The electrons required for the hydroxylation reaction are funneled indirectly to coq6 from NADPH via a ferredoxin/ferredoxin reductase system.</text>
</comment>
<evidence type="ECO:0000313" key="18">
    <source>
        <dbReference type="WBParaSite" id="TCONS_00004263.p1"/>
    </source>
</evidence>
<comment type="subunit">
    <text evidence="13">Component of a multi-subunit COQ enzyme complex.</text>
</comment>
<dbReference type="InterPro" id="IPR039421">
    <property type="entry name" value="Type_1_exporter"/>
</dbReference>
<dbReference type="GO" id="GO:0015421">
    <property type="term" value="F:ABC-type oligopeptide transporter activity"/>
    <property type="evidence" value="ECO:0007669"/>
    <property type="project" value="TreeGrafter"/>
</dbReference>
<keyword evidence="13" id="KW-0274">FAD</keyword>
<dbReference type="InterPro" id="IPR002938">
    <property type="entry name" value="FAD-bd"/>
</dbReference>
<keyword evidence="17" id="KW-1185">Reference proteome</keyword>
<dbReference type="InterPro" id="IPR000689">
    <property type="entry name" value="UbQ_mOase_COQ6"/>
</dbReference>
<dbReference type="Pfam" id="PF00664">
    <property type="entry name" value="ABC_membrane"/>
    <property type="match status" value="2"/>
</dbReference>
<evidence type="ECO:0000256" key="10">
    <source>
        <dbReference type="ARBA" id="ARBA00022989"/>
    </source>
</evidence>
<comment type="cofactor">
    <cofactor evidence="13">
        <name>FAD</name>
        <dbReference type="ChEBI" id="CHEBI:57692"/>
    </cofactor>
</comment>
<dbReference type="InterPro" id="IPR018168">
    <property type="entry name" value="Ubi_Hdrlase_CS"/>
</dbReference>
<dbReference type="PROSITE" id="PS50929">
    <property type="entry name" value="ABC_TM1F"/>
    <property type="match status" value="2"/>
</dbReference>
<dbReference type="HAMAP" id="MF_03193">
    <property type="entry name" value="COQ6_monooxygenase"/>
    <property type="match status" value="1"/>
</dbReference>
<keyword evidence="8 13" id="KW-0999">Mitochondrion inner membrane</keyword>
<comment type="pathway">
    <text evidence="13">Cofactor biosynthesis; ubiquinone biosynthesis.</text>
</comment>
<dbReference type="Gene3D" id="3.40.50.300">
    <property type="entry name" value="P-loop containing nucleotide triphosphate hydrolases"/>
    <property type="match status" value="2"/>
</dbReference>
<evidence type="ECO:0000259" key="15">
    <source>
        <dbReference type="PROSITE" id="PS50893"/>
    </source>
</evidence>
<keyword evidence="13" id="KW-0285">Flavoprotein</keyword>
<feature type="transmembrane region" description="Helical" evidence="14">
    <location>
        <begin position="1393"/>
        <end position="1417"/>
    </location>
</feature>
<feature type="domain" description="ABC transmembrane type-1" evidence="16">
    <location>
        <begin position="1169"/>
        <end position="1457"/>
    </location>
</feature>
<name>A0AAF5CZL8_STRER</name>
<evidence type="ECO:0000313" key="17">
    <source>
        <dbReference type="Proteomes" id="UP000035681"/>
    </source>
</evidence>
<evidence type="ECO:0000256" key="4">
    <source>
        <dbReference type="ARBA" id="ARBA00022448"/>
    </source>
</evidence>
<keyword evidence="11 13" id="KW-0496">Mitochondrion</keyword>
<evidence type="ECO:0000256" key="13">
    <source>
        <dbReference type="HAMAP-Rule" id="MF_03193"/>
    </source>
</evidence>
<dbReference type="Pfam" id="PF00005">
    <property type="entry name" value="ABC_tran"/>
    <property type="match status" value="2"/>
</dbReference>
<dbReference type="InterPro" id="IPR003593">
    <property type="entry name" value="AAA+_ATPase"/>
</dbReference>
<keyword evidence="9" id="KW-0067">ATP-binding</keyword>
<dbReference type="CDD" id="cd03249">
    <property type="entry name" value="ABC_MTABC3_MDL1_MDL2"/>
    <property type="match status" value="1"/>
</dbReference>